<sequence>MNPSSTLSVRSIGWLLAVLVLYGIGLTLIELPLDLEHFRAVFSERGPFERLSPPFWLLLALTMFLAAWRLPRSSALKMATVAFVPVLFAMREADWHYKLAGENVLKLKFYAHGVAPQHVKIVAGIVVVLGLAVLLRSLYLGYRHLRTPGAFSQTWTWSLLIGVATLIGTKVLDRSINLVSEWFGIVWSESTGHLIGAYEEGFECALPLIFMVALVQYLLMQQRLNVARVQPGMSFAGQAESRFFASRNSTPKLRVAVASERRQR</sequence>
<evidence type="ECO:0000313" key="3">
    <source>
        <dbReference type="Proteomes" id="UP000295341"/>
    </source>
</evidence>
<feature type="transmembrane region" description="Helical" evidence="1">
    <location>
        <begin position="121"/>
        <end position="142"/>
    </location>
</feature>
<feature type="transmembrane region" description="Helical" evidence="1">
    <location>
        <begin position="53"/>
        <end position="70"/>
    </location>
</feature>
<evidence type="ECO:0000256" key="1">
    <source>
        <dbReference type="SAM" id="Phobius"/>
    </source>
</evidence>
<gene>
    <name evidence="2" type="ORF">DFR24_3789</name>
</gene>
<accession>A0A4R7P0M3</accession>
<dbReference type="EMBL" id="SOBT01000010">
    <property type="protein sequence ID" value="TDU26759.1"/>
    <property type="molecule type" value="Genomic_DNA"/>
</dbReference>
<comment type="caution">
    <text evidence="2">The sequence shown here is derived from an EMBL/GenBank/DDBJ whole genome shotgun (WGS) entry which is preliminary data.</text>
</comment>
<dbReference type="AlphaFoldDB" id="A0A4R7P0M3"/>
<protein>
    <submittedName>
        <fullName evidence="2">Uncharacterized protein</fullName>
    </submittedName>
</protein>
<feature type="transmembrane region" description="Helical" evidence="1">
    <location>
        <begin position="12"/>
        <end position="33"/>
    </location>
</feature>
<evidence type="ECO:0000313" key="2">
    <source>
        <dbReference type="EMBL" id="TDU26759.1"/>
    </source>
</evidence>
<keyword evidence="1" id="KW-0812">Transmembrane</keyword>
<dbReference type="Proteomes" id="UP000295341">
    <property type="component" value="Unassembled WGS sequence"/>
</dbReference>
<keyword evidence="3" id="KW-1185">Reference proteome</keyword>
<organism evidence="2 3">
    <name type="scientific">Panacagrimonas perspica</name>
    <dbReference type="NCBI Taxonomy" id="381431"/>
    <lineage>
        <taxon>Bacteria</taxon>
        <taxon>Pseudomonadati</taxon>
        <taxon>Pseudomonadota</taxon>
        <taxon>Gammaproteobacteria</taxon>
        <taxon>Nevskiales</taxon>
        <taxon>Nevskiaceae</taxon>
        <taxon>Panacagrimonas</taxon>
    </lineage>
</organism>
<dbReference type="RefSeq" id="WP_133882928.1">
    <property type="nucleotide sequence ID" value="NZ_MWIN01000007.1"/>
</dbReference>
<reference evidence="2 3" key="1">
    <citation type="submission" date="2019-03" db="EMBL/GenBank/DDBJ databases">
        <title>Genomic Encyclopedia of Type Strains, Phase IV (KMG-IV): sequencing the most valuable type-strain genomes for metagenomic binning, comparative biology and taxonomic classification.</title>
        <authorList>
            <person name="Goeker M."/>
        </authorList>
    </citation>
    <scope>NUCLEOTIDE SEQUENCE [LARGE SCALE GENOMIC DNA]</scope>
    <source>
        <strain evidence="2 3">DSM 26377</strain>
    </source>
</reference>
<keyword evidence="1" id="KW-0472">Membrane</keyword>
<feature type="transmembrane region" description="Helical" evidence="1">
    <location>
        <begin position="154"/>
        <end position="172"/>
    </location>
</feature>
<proteinExistence type="predicted"/>
<name>A0A4R7P0M3_9GAMM</name>
<keyword evidence="1" id="KW-1133">Transmembrane helix</keyword>